<gene>
    <name evidence="1" type="ORF">LCGC14_2205630</name>
</gene>
<reference evidence="1" key="1">
    <citation type="journal article" date="2015" name="Nature">
        <title>Complex archaea that bridge the gap between prokaryotes and eukaryotes.</title>
        <authorList>
            <person name="Spang A."/>
            <person name="Saw J.H."/>
            <person name="Jorgensen S.L."/>
            <person name="Zaremba-Niedzwiedzka K."/>
            <person name="Martijn J."/>
            <person name="Lind A.E."/>
            <person name="van Eijk R."/>
            <person name="Schleper C."/>
            <person name="Guy L."/>
            <person name="Ettema T.J."/>
        </authorList>
    </citation>
    <scope>NUCLEOTIDE SEQUENCE</scope>
</reference>
<sequence>MIRKIADEVYVEEYGYDLGYEEVKFLHECNEGQWMYPLVPRENESGPLYWCVECGKTVENGEAMAIRLYEAIY</sequence>
<evidence type="ECO:0000313" key="1">
    <source>
        <dbReference type="EMBL" id="KKL60408.1"/>
    </source>
</evidence>
<comment type="caution">
    <text evidence="1">The sequence shown here is derived from an EMBL/GenBank/DDBJ whole genome shotgun (WGS) entry which is preliminary data.</text>
</comment>
<proteinExistence type="predicted"/>
<protein>
    <submittedName>
        <fullName evidence="1">Uncharacterized protein</fullName>
    </submittedName>
</protein>
<accession>A0A0F9DFA4</accession>
<organism evidence="1">
    <name type="scientific">marine sediment metagenome</name>
    <dbReference type="NCBI Taxonomy" id="412755"/>
    <lineage>
        <taxon>unclassified sequences</taxon>
        <taxon>metagenomes</taxon>
        <taxon>ecological metagenomes</taxon>
    </lineage>
</organism>
<dbReference type="AlphaFoldDB" id="A0A0F9DFA4"/>
<dbReference type="EMBL" id="LAZR01029156">
    <property type="protein sequence ID" value="KKL60408.1"/>
    <property type="molecule type" value="Genomic_DNA"/>
</dbReference>
<name>A0A0F9DFA4_9ZZZZ</name>